<gene>
    <name evidence="1" type="ORF">C9I89_13825</name>
</gene>
<sequence>MDLLRCTILSDNIPAHFYSADAAIGFLDKILEDETFFRGSIVVRNRSKEMEFRFKSQENMLESLMNL</sequence>
<proteinExistence type="predicted"/>
<dbReference type="Proteomes" id="UP000240904">
    <property type="component" value="Unassembled WGS sequence"/>
</dbReference>
<accession>A0A2T3MX29</accession>
<evidence type="ECO:0000313" key="1">
    <source>
        <dbReference type="EMBL" id="PSW04397.1"/>
    </source>
</evidence>
<organism evidence="1 2">
    <name type="scientific">Photobacterium lipolyticum</name>
    <dbReference type="NCBI Taxonomy" id="266810"/>
    <lineage>
        <taxon>Bacteria</taxon>
        <taxon>Pseudomonadati</taxon>
        <taxon>Pseudomonadota</taxon>
        <taxon>Gammaproteobacteria</taxon>
        <taxon>Vibrionales</taxon>
        <taxon>Vibrionaceae</taxon>
        <taxon>Photobacterium</taxon>
    </lineage>
</organism>
<name>A0A2T3MX29_9GAMM</name>
<evidence type="ECO:0000313" key="2">
    <source>
        <dbReference type="Proteomes" id="UP000240904"/>
    </source>
</evidence>
<dbReference type="RefSeq" id="WP_107283926.1">
    <property type="nucleotide sequence ID" value="NZ_PYMC01000009.1"/>
</dbReference>
<dbReference type="AlphaFoldDB" id="A0A2T3MX29"/>
<protein>
    <submittedName>
        <fullName evidence="1">Uncharacterized protein</fullName>
    </submittedName>
</protein>
<reference evidence="1 2" key="1">
    <citation type="submission" date="2018-03" db="EMBL/GenBank/DDBJ databases">
        <title>Whole genome sequencing of Histamine producing bacteria.</title>
        <authorList>
            <person name="Butler K."/>
        </authorList>
    </citation>
    <scope>NUCLEOTIDE SEQUENCE [LARGE SCALE GENOMIC DNA]</scope>
    <source>
        <strain evidence="1 2">DSM 16190</strain>
    </source>
</reference>
<dbReference type="EMBL" id="PYMC01000009">
    <property type="protein sequence ID" value="PSW04397.1"/>
    <property type="molecule type" value="Genomic_DNA"/>
</dbReference>
<comment type="caution">
    <text evidence="1">The sequence shown here is derived from an EMBL/GenBank/DDBJ whole genome shotgun (WGS) entry which is preliminary data.</text>
</comment>
<keyword evidence="2" id="KW-1185">Reference proteome</keyword>